<gene>
    <name evidence="6" type="ORF">RGR602_CH02205</name>
</gene>
<feature type="transmembrane region" description="Helical" evidence="5">
    <location>
        <begin position="259"/>
        <end position="279"/>
    </location>
</feature>
<evidence type="ECO:0000256" key="4">
    <source>
        <dbReference type="ARBA" id="ARBA00023136"/>
    </source>
</evidence>
<organism evidence="6 7">
    <name type="scientific">Rhizobium gallicum bv. gallicum R602sp</name>
    <dbReference type="NCBI Taxonomy" id="1041138"/>
    <lineage>
        <taxon>Bacteria</taxon>
        <taxon>Pseudomonadati</taxon>
        <taxon>Pseudomonadota</taxon>
        <taxon>Alphaproteobacteria</taxon>
        <taxon>Hyphomicrobiales</taxon>
        <taxon>Rhizobiaceae</taxon>
        <taxon>Rhizobium/Agrobacterium group</taxon>
        <taxon>Rhizobium</taxon>
    </lineage>
</organism>
<dbReference type="PANTHER" id="PTHR43483">
    <property type="entry name" value="MEMBRANE TRANSPORTER PROTEIN HI_0806-RELATED"/>
    <property type="match status" value="1"/>
</dbReference>
<feature type="transmembrane region" description="Helical" evidence="5">
    <location>
        <begin position="15"/>
        <end position="48"/>
    </location>
</feature>
<accession>A0A0B4X4Y4</accession>
<dbReference type="Proteomes" id="UP000031368">
    <property type="component" value="Chromosome"/>
</dbReference>
<keyword evidence="7" id="KW-1185">Reference proteome</keyword>
<protein>
    <recommendedName>
        <fullName evidence="5">Probable membrane transporter protein</fullName>
    </recommendedName>
</protein>
<keyword evidence="4 5" id="KW-0472">Membrane</keyword>
<comment type="subcellular location">
    <subcellularLocation>
        <location evidence="5">Cell membrane</location>
        <topology evidence="5">Multi-pass membrane protein</topology>
    </subcellularLocation>
    <subcellularLocation>
        <location evidence="1">Membrane</location>
        <topology evidence="1">Multi-pass membrane protein</topology>
    </subcellularLocation>
</comment>
<reference evidence="6 7" key="1">
    <citation type="submission" date="2013-11" db="EMBL/GenBank/DDBJ databases">
        <title>Complete genome sequence of Rhizobium gallicum bv. gallicum R602.</title>
        <authorList>
            <person name="Bustos P."/>
            <person name="Santamaria R.I."/>
            <person name="Lozano L."/>
            <person name="Acosta J.L."/>
            <person name="Ormeno-Orrillo E."/>
            <person name="Rogel M.A."/>
            <person name="Romero D."/>
            <person name="Cevallos M.A."/>
            <person name="Martinez-Romero E."/>
            <person name="Gonzalez V."/>
        </authorList>
    </citation>
    <scope>NUCLEOTIDE SEQUENCE [LARGE SCALE GENOMIC DNA]</scope>
    <source>
        <strain evidence="6 7">R602</strain>
    </source>
</reference>
<dbReference type="AlphaFoldDB" id="A0A0B4X4Y4"/>
<dbReference type="EMBL" id="CP006877">
    <property type="protein sequence ID" value="AJD41533.1"/>
    <property type="molecule type" value="Genomic_DNA"/>
</dbReference>
<dbReference type="HOGENOM" id="CLU_045498_6_0_5"/>
<dbReference type="KEGG" id="rga:RGR602_CH02205"/>
<dbReference type="Pfam" id="PF01925">
    <property type="entry name" value="TauE"/>
    <property type="match status" value="1"/>
</dbReference>
<evidence type="ECO:0000256" key="1">
    <source>
        <dbReference type="ARBA" id="ARBA00004141"/>
    </source>
</evidence>
<dbReference type="InterPro" id="IPR002781">
    <property type="entry name" value="TM_pro_TauE-like"/>
</dbReference>
<evidence type="ECO:0000256" key="2">
    <source>
        <dbReference type="ARBA" id="ARBA00022692"/>
    </source>
</evidence>
<dbReference type="PANTHER" id="PTHR43483:SF3">
    <property type="entry name" value="MEMBRANE TRANSPORTER PROTEIN HI_0806-RELATED"/>
    <property type="match status" value="1"/>
</dbReference>
<feature type="transmembrane region" description="Helical" evidence="5">
    <location>
        <begin position="119"/>
        <end position="138"/>
    </location>
</feature>
<evidence type="ECO:0000313" key="6">
    <source>
        <dbReference type="EMBL" id="AJD41533.1"/>
    </source>
</evidence>
<feature type="transmembrane region" description="Helical" evidence="5">
    <location>
        <begin position="227"/>
        <end position="247"/>
    </location>
</feature>
<keyword evidence="3 5" id="KW-1133">Transmembrane helix</keyword>
<name>A0A0B4X4Y4_9HYPH</name>
<dbReference type="GO" id="GO:0005886">
    <property type="term" value="C:plasma membrane"/>
    <property type="evidence" value="ECO:0007669"/>
    <property type="project" value="UniProtKB-SubCell"/>
</dbReference>
<evidence type="ECO:0000313" key="7">
    <source>
        <dbReference type="Proteomes" id="UP000031368"/>
    </source>
</evidence>
<feature type="transmembrane region" description="Helical" evidence="5">
    <location>
        <begin position="192"/>
        <end position="215"/>
    </location>
</feature>
<evidence type="ECO:0000256" key="5">
    <source>
        <dbReference type="RuleBase" id="RU363041"/>
    </source>
</evidence>
<feature type="transmembrane region" description="Helical" evidence="5">
    <location>
        <begin position="94"/>
        <end position="112"/>
    </location>
</feature>
<keyword evidence="2 5" id="KW-0812">Transmembrane</keyword>
<feature type="transmembrane region" description="Helical" evidence="5">
    <location>
        <begin position="158"/>
        <end position="180"/>
    </location>
</feature>
<evidence type="ECO:0000256" key="3">
    <source>
        <dbReference type="ARBA" id="ARBA00022989"/>
    </source>
</evidence>
<proteinExistence type="inferred from homology"/>
<comment type="similarity">
    <text evidence="5">Belongs to the 4-toluene sulfonate uptake permease (TSUP) (TC 2.A.102) family.</text>
</comment>
<keyword evidence="5" id="KW-1003">Cell membrane</keyword>
<sequence length="280" mass="29379">MEGGEIAIPGVSELALFALLLAAAGAVAGLLAGLFGIGGGAILVPVFYQVFGWLDVPEAVRMHLSVGTSLAIIVPTSLRSYMAHRSHGAVDQELLSSWIIAVPLGAIIAAVIASEASSVTLRLIFAAVALLVAFRMMFNRASWRLGSDLPGNPFKFLVGTGIGILSGLMGIGGGVLNNTFMTLYSRQMHQAVATSAGVGVLISLPGLFGYVWAGWGVSGLPPFSTGFINWVAVVFIIPLTMYIAPFGARLAHRMSKRQLEIGFGIFLVVTAARFLISIYA</sequence>
<feature type="transmembrane region" description="Helical" evidence="5">
    <location>
        <begin position="60"/>
        <end position="82"/>
    </location>
</feature>